<dbReference type="PANTHER" id="PTHR13490:SF0">
    <property type="entry name" value="SMALL RIBOSOMAL SUBUNIT PROTEIN MS35"/>
    <property type="match status" value="1"/>
</dbReference>
<feature type="compositionally biased region" description="Acidic residues" evidence="1">
    <location>
        <begin position="926"/>
        <end position="942"/>
    </location>
</feature>
<dbReference type="AlphaFoldDB" id="A0AAN7YXR3"/>
<gene>
    <name evidence="3" type="ORF">RB653_004146</name>
</gene>
<dbReference type="GO" id="GO:0032543">
    <property type="term" value="P:mitochondrial translation"/>
    <property type="evidence" value="ECO:0007669"/>
    <property type="project" value="InterPro"/>
</dbReference>
<dbReference type="EMBL" id="JAVFKY010000001">
    <property type="protein sequence ID" value="KAK5582561.1"/>
    <property type="molecule type" value="Genomic_DNA"/>
</dbReference>
<evidence type="ECO:0000313" key="3">
    <source>
        <dbReference type="EMBL" id="KAK5582561.1"/>
    </source>
</evidence>
<dbReference type="GO" id="GO:0005763">
    <property type="term" value="C:mitochondrial small ribosomal subunit"/>
    <property type="evidence" value="ECO:0007669"/>
    <property type="project" value="TreeGrafter"/>
</dbReference>
<dbReference type="InterPro" id="IPR019349">
    <property type="entry name" value="Ribosomal_mS35_mit"/>
</dbReference>
<feature type="domain" description="Small ribosomal subunit protein mS35 mitochondrial conserved" evidence="2">
    <location>
        <begin position="1017"/>
        <end position="1111"/>
    </location>
</feature>
<accession>A0AAN7YXR3</accession>
<name>A0AAN7YXR3_9MYCE</name>
<comment type="caution">
    <text evidence="3">The sequence shown here is derived from an EMBL/GenBank/DDBJ whole genome shotgun (WGS) entry which is preliminary data.</text>
</comment>
<sequence>MYRIGTSIKKSNQIRTTTTNVVVRNYCSDTSTTQSKEKPIKKKRSSREIFSEFVEDDEVVVDHRKVIEKKKVVDQQTQDFDKMLAGLTMKELKLMRYRDNPETFELFKREHFHINDAFNMTTTTKSLLEKQKKKQEQELSGSQFKTQRVIYDKYSQIKSQHIANELNKFKDQFEKPLVEAYNEVTNQSNLLYRTKRAEERLIKKKLEKQNKPLKMNSLERHYRDIVQVRNALDFRGKTILAGSDEEDAWQRILERSEISDPHSLSRLHMMDEYNDLGYQTEINEDYINQLSVVPFDFANPASYSSMVNLVDQLIAVGSHRAPGEITNTMIYEKINSINNFKGDSTKALSELEQEVKSDAKLFSMNYKIPPIVVDLLKLTPEQNQTLSKKELEELAILRLAAQRLEQYEKAKSNFDTTGDYGIKPKPNIENYKYYQQMNNPSVANAKSAKDLLYIGGISLNAGTRPSTVDEIIDLLPYDEEVVEDSVPIVDDEEIVPILDADLPPLPQDPFAIKSEYFNEKGDFLRDGEDKEIVIEQKASVQDGEVIIENVETVISTPVVETITPSPNDLTLEERFNQDHDSMATLEQKKKFLEVAYEPLFGSGPEVIDMDMEHEEDRIDAIEKYYNKQRELPMDDRDGIPDELIKRELPSRLPDLSLLSSKIRIAEENSLNMIANRFINEEVNEKTATEVLDQIYEAYKTNNLFNEDVIEHDKNTIREANGDVAIPDSMYFEYDTTFRDLVDRDVIFKMPLKDTDLVRVLTHQLSESGLLKQEKVLKYNADDMPASKKLVESRPDAFPDFVKEIIDQNPEESVNIVSTRYYDVAENLEHLNEIHNGSTEIEMNEDLYRFDRSQKVHDEIYDERRLYINLRPQIKDEGVISVPTIFKKRTETIVKDEVESNNGWLMGKPFDMLDYRLNGQPNKLPIDEEQQDNEEEIDEDEPAPIIEELVEEEDEDFRDLTPGVDQEPELFEQTDLYYYLQQGSNQEWFRPEKINDNDIALLERRQTWYPNQRQHIRTYPFQFISSHNTTDQTVHDNWVNRKAVLKVNVSAFNLPKTVENRLAELTANRYDPQKRVLTLVANNHKTLPENKYEVKRLFKELLHEANLADPNFVSVRSDNYQAPPPQSFVPSAAAKAQEKFNIYRLQGFPILSNQQKQHLELYSHIKSHLELNQY</sequence>
<keyword evidence="4" id="KW-1185">Reference proteome</keyword>
<evidence type="ECO:0000313" key="4">
    <source>
        <dbReference type="Proteomes" id="UP001344447"/>
    </source>
</evidence>
<dbReference type="PANTHER" id="PTHR13490">
    <property type="entry name" value="MITOCHONDRIAL 28S RIBOSOMAL PROTEIN S28"/>
    <property type="match status" value="1"/>
</dbReference>
<feature type="region of interest" description="Disordered" evidence="1">
    <location>
        <begin position="918"/>
        <end position="942"/>
    </location>
</feature>
<reference evidence="3 4" key="1">
    <citation type="submission" date="2023-11" db="EMBL/GenBank/DDBJ databases">
        <title>Dfirmibasis_genome.</title>
        <authorList>
            <person name="Edelbroek B."/>
            <person name="Kjellin J."/>
            <person name="Jerlstrom-Hultqvist J."/>
            <person name="Soderbom F."/>
        </authorList>
    </citation>
    <scope>NUCLEOTIDE SEQUENCE [LARGE SCALE GENOMIC DNA]</scope>
    <source>
        <strain evidence="3 4">TNS-C-14</strain>
    </source>
</reference>
<dbReference type="GO" id="GO:0003735">
    <property type="term" value="F:structural constituent of ribosome"/>
    <property type="evidence" value="ECO:0007669"/>
    <property type="project" value="InterPro"/>
</dbReference>
<protein>
    <recommendedName>
        <fullName evidence="2">Small ribosomal subunit protein mS35 mitochondrial conserved domain-containing protein</fullName>
    </recommendedName>
</protein>
<dbReference type="Proteomes" id="UP001344447">
    <property type="component" value="Unassembled WGS sequence"/>
</dbReference>
<evidence type="ECO:0000259" key="2">
    <source>
        <dbReference type="Pfam" id="PF10213"/>
    </source>
</evidence>
<proteinExistence type="predicted"/>
<evidence type="ECO:0000256" key="1">
    <source>
        <dbReference type="SAM" id="MobiDB-lite"/>
    </source>
</evidence>
<organism evidence="3 4">
    <name type="scientific">Dictyostelium firmibasis</name>
    <dbReference type="NCBI Taxonomy" id="79012"/>
    <lineage>
        <taxon>Eukaryota</taxon>
        <taxon>Amoebozoa</taxon>
        <taxon>Evosea</taxon>
        <taxon>Eumycetozoa</taxon>
        <taxon>Dictyostelia</taxon>
        <taxon>Dictyosteliales</taxon>
        <taxon>Dictyosteliaceae</taxon>
        <taxon>Dictyostelium</taxon>
    </lineage>
</organism>
<dbReference type="InterPro" id="IPR039848">
    <property type="entry name" value="Ribosomal_mS35_mt"/>
</dbReference>
<dbReference type="Pfam" id="PF10213">
    <property type="entry name" value="MRP-S28"/>
    <property type="match status" value="1"/>
</dbReference>